<gene>
    <name evidence="2" type="ORF">CAMP_LOCUS19215</name>
</gene>
<comment type="caution">
    <text evidence="2">The sequence shown here is derived from an EMBL/GenBank/DDBJ whole genome shotgun (WGS) entry which is preliminary data.</text>
</comment>
<protein>
    <submittedName>
        <fullName evidence="2">Uncharacterized protein</fullName>
    </submittedName>
</protein>
<keyword evidence="1" id="KW-0812">Transmembrane</keyword>
<keyword evidence="1" id="KW-1133">Transmembrane helix</keyword>
<sequence length="100" mass="11566">MFYYTVGSIGDLFRYGYNGERLFCITFQICFTISIFYWQALLMFIIKCAFNQGKYIAGMVLPQNIDGVRSIEEPAKQFAQFFSQIISWAQEGANNQSNKN</sequence>
<dbReference type="Proteomes" id="UP001152747">
    <property type="component" value="Unassembled WGS sequence"/>
</dbReference>
<keyword evidence="1" id="KW-0472">Membrane</keyword>
<proteinExistence type="predicted"/>
<evidence type="ECO:0000313" key="3">
    <source>
        <dbReference type="Proteomes" id="UP001152747"/>
    </source>
</evidence>
<feature type="transmembrane region" description="Helical" evidence="1">
    <location>
        <begin position="25"/>
        <end position="46"/>
    </location>
</feature>
<dbReference type="AlphaFoldDB" id="A0A9P1J6A6"/>
<accession>A0A9P1J6A6</accession>
<reference evidence="2" key="1">
    <citation type="submission" date="2022-11" db="EMBL/GenBank/DDBJ databases">
        <authorList>
            <person name="Kikuchi T."/>
        </authorList>
    </citation>
    <scope>NUCLEOTIDE SEQUENCE</scope>
    <source>
        <strain evidence="2">PS1010</strain>
    </source>
</reference>
<evidence type="ECO:0000256" key="1">
    <source>
        <dbReference type="SAM" id="Phobius"/>
    </source>
</evidence>
<organism evidence="2 3">
    <name type="scientific">Caenorhabditis angaria</name>
    <dbReference type="NCBI Taxonomy" id="860376"/>
    <lineage>
        <taxon>Eukaryota</taxon>
        <taxon>Metazoa</taxon>
        <taxon>Ecdysozoa</taxon>
        <taxon>Nematoda</taxon>
        <taxon>Chromadorea</taxon>
        <taxon>Rhabditida</taxon>
        <taxon>Rhabditina</taxon>
        <taxon>Rhabditomorpha</taxon>
        <taxon>Rhabditoidea</taxon>
        <taxon>Rhabditidae</taxon>
        <taxon>Peloderinae</taxon>
        <taxon>Caenorhabditis</taxon>
    </lineage>
</organism>
<keyword evidence="3" id="KW-1185">Reference proteome</keyword>
<name>A0A9P1J6A6_9PELO</name>
<dbReference type="EMBL" id="CANHGI010000006">
    <property type="protein sequence ID" value="CAI5456578.1"/>
    <property type="molecule type" value="Genomic_DNA"/>
</dbReference>
<evidence type="ECO:0000313" key="2">
    <source>
        <dbReference type="EMBL" id="CAI5456578.1"/>
    </source>
</evidence>